<gene>
    <name evidence="3" type="ORF">B9J98_03250</name>
</gene>
<evidence type="ECO:0000313" key="3">
    <source>
        <dbReference type="EMBL" id="PUA32918.1"/>
    </source>
</evidence>
<feature type="coiled-coil region" evidence="1">
    <location>
        <begin position="158"/>
        <end position="185"/>
    </location>
</feature>
<keyword evidence="1" id="KW-0175">Coiled coil</keyword>
<proteinExistence type="predicted"/>
<reference evidence="3 4" key="1">
    <citation type="submission" date="2017-04" db="EMBL/GenBank/DDBJ databases">
        <title>Draft Aigarchaeota genome from a New Zealand hot spring.</title>
        <authorList>
            <person name="Reysenbach A.-L."/>
            <person name="Donaho J.A."/>
            <person name="Gerhart J."/>
            <person name="Kelley J.F."/>
            <person name="Kouba K."/>
            <person name="Podar M."/>
            <person name="Stott M."/>
        </authorList>
    </citation>
    <scope>NUCLEOTIDE SEQUENCE [LARGE SCALE GENOMIC DNA]</scope>
    <source>
        <strain evidence="3">NZ13_MG1</strain>
    </source>
</reference>
<name>A0A2R7Y5W8_9ARCH</name>
<feature type="domain" description="Thaumarchaeal output" evidence="2">
    <location>
        <begin position="4"/>
        <end position="95"/>
    </location>
</feature>
<dbReference type="EMBL" id="NDWU01000006">
    <property type="protein sequence ID" value="PUA32918.1"/>
    <property type="molecule type" value="Genomic_DNA"/>
</dbReference>
<evidence type="ECO:0000313" key="4">
    <source>
        <dbReference type="Proteomes" id="UP000244066"/>
    </source>
</evidence>
<dbReference type="InterPro" id="IPR040572">
    <property type="entry name" value="TackOD1"/>
</dbReference>
<dbReference type="Proteomes" id="UP000244066">
    <property type="component" value="Unassembled WGS sequence"/>
</dbReference>
<organism evidence="3 4">
    <name type="scientific">Candidatus Terraquivivens tikiterensis</name>
    <dbReference type="NCBI Taxonomy" id="1980982"/>
    <lineage>
        <taxon>Archaea</taxon>
        <taxon>Nitrososphaerota</taxon>
        <taxon>Candidatus Wolframiiraptoraceae</taxon>
        <taxon>Candidatus Terraquivivens</taxon>
    </lineage>
</organism>
<comment type="caution">
    <text evidence="3">The sequence shown here is derived from an EMBL/GenBank/DDBJ whole genome shotgun (WGS) entry which is preliminary data.</text>
</comment>
<dbReference type="AlphaFoldDB" id="A0A2R7Y5W8"/>
<accession>A0A2R7Y5W8</accession>
<evidence type="ECO:0000259" key="2">
    <source>
        <dbReference type="Pfam" id="PF18551"/>
    </source>
</evidence>
<evidence type="ECO:0000256" key="1">
    <source>
        <dbReference type="SAM" id="Coils"/>
    </source>
</evidence>
<sequence length="397" mass="43565">MSEKEGLMARLRLCGLTKLTPRIDPYSNIQYAYPEADALFGTEGEETVELLESFASKGLLRKTYAMKMRACPKCGSITQEFVEACPECGSRDIVHANEKLICQSCGASFFSPSIVLSCERCGNVFGLSKAKEKALYCYEIAATDAGVNDQGEGLRSDIEIIKEELKRLSKLVEELTLKVNRIAEAVEVKTASGNVLIEEFPEAGLNERLRPTYEVVLRKLCVTAEDVVAETGRSRGLESMYLNQLAALGLLSKNRVGKKAYFVLKGIPHALLKPAVEKLRAAGWTVESPATLRGTSGALHTFALVASSEAESGRPYLTLHTVIGTRPIGEEEVSSFYAMASDVGARVKVLMGIQPLSHRARKLAEFYGIRFVELSHPYEDSADNLADTLLRIVKEEK</sequence>
<protein>
    <recommendedName>
        <fullName evidence="2">Thaumarchaeal output domain-containing protein</fullName>
    </recommendedName>
</protein>
<dbReference type="Pfam" id="PF18551">
    <property type="entry name" value="TackOD1"/>
    <property type="match status" value="1"/>
</dbReference>